<reference evidence="3" key="1">
    <citation type="submission" date="2021-06" db="EMBL/GenBank/DDBJ databases">
        <authorList>
            <person name="Kallberg Y."/>
            <person name="Tangrot J."/>
            <person name="Rosling A."/>
        </authorList>
    </citation>
    <scope>NUCLEOTIDE SEQUENCE</scope>
    <source>
        <strain evidence="3">UK204</strain>
    </source>
</reference>
<feature type="domain" description="Essential protein Yae1 N-terminal" evidence="2">
    <location>
        <begin position="31"/>
        <end position="67"/>
    </location>
</feature>
<organism evidence="3 4">
    <name type="scientific">Funneliformis caledonium</name>
    <dbReference type="NCBI Taxonomy" id="1117310"/>
    <lineage>
        <taxon>Eukaryota</taxon>
        <taxon>Fungi</taxon>
        <taxon>Fungi incertae sedis</taxon>
        <taxon>Mucoromycota</taxon>
        <taxon>Glomeromycotina</taxon>
        <taxon>Glomeromycetes</taxon>
        <taxon>Glomerales</taxon>
        <taxon>Glomeraceae</taxon>
        <taxon>Funneliformis</taxon>
    </lineage>
</organism>
<dbReference type="InterPro" id="IPR052436">
    <property type="entry name" value="LTO1_adapter"/>
</dbReference>
<keyword evidence="4" id="KW-1185">Reference proteome</keyword>
<accession>A0A9N9E0Y3</accession>
<dbReference type="PANTHER" id="PTHR28532:SF1">
    <property type="entry name" value="ORAL CANCER OVEREXPRESSED 1"/>
    <property type="match status" value="1"/>
</dbReference>
<gene>
    <name evidence="3" type="ORF">FCALED_LOCUS11496</name>
</gene>
<evidence type="ECO:0000259" key="2">
    <source>
        <dbReference type="Pfam" id="PF09811"/>
    </source>
</evidence>
<comment type="caution">
    <text evidence="3">The sequence shown here is derived from an EMBL/GenBank/DDBJ whole genome shotgun (WGS) entry which is preliminary data.</text>
</comment>
<proteinExistence type="inferred from homology"/>
<dbReference type="PANTHER" id="PTHR28532">
    <property type="entry name" value="GEO13458P1"/>
    <property type="match status" value="1"/>
</dbReference>
<comment type="similarity">
    <text evidence="1">Belongs to the LTO1 family.</text>
</comment>
<evidence type="ECO:0000313" key="3">
    <source>
        <dbReference type="EMBL" id="CAG8659910.1"/>
    </source>
</evidence>
<dbReference type="Proteomes" id="UP000789570">
    <property type="component" value="Unassembled WGS sequence"/>
</dbReference>
<protein>
    <submittedName>
        <fullName evidence="3">13893_t:CDS:1</fullName>
    </submittedName>
</protein>
<evidence type="ECO:0000313" key="4">
    <source>
        <dbReference type="Proteomes" id="UP000789570"/>
    </source>
</evidence>
<sequence length="126" mass="14826">MEQQLKTELKTELDLDDIVNIESMFIEFGREDGIKEGIKSGKFEGHILGCEKGYEISQEIGFYDGVAEMWLKILVDKRWDITKKSINERIVKQLISLREIISLFPKENQQNIEFIELLNKIRSKYK</sequence>
<dbReference type="Pfam" id="PF09811">
    <property type="entry name" value="Yae1_N"/>
    <property type="match status" value="1"/>
</dbReference>
<dbReference type="EMBL" id="CAJVPQ010004883">
    <property type="protein sequence ID" value="CAG8659910.1"/>
    <property type="molecule type" value="Genomic_DNA"/>
</dbReference>
<name>A0A9N9E0Y3_9GLOM</name>
<dbReference type="AlphaFoldDB" id="A0A9N9E0Y3"/>
<feature type="non-terminal residue" evidence="3">
    <location>
        <position position="1"/>
    </location>
</feature>
<evidence type="ECO:0000256" key="1">
    <source>
        <dbReference type="ARBA" id="ARBA00038090"/>
    </source>
</evidence>
<dbReference type="InterPro" id="IPR019191">
    <property type="entry name" value="Essential_protein_Yae1_N"/>
</dbReference>
<dbReference type="OrthoDB" id="48036at2759"/>